<accession>A0AC34GKB7</accession>
<protein>
    <submittedName>
        <fullName evidence="2">Uncharacterized protein</fullName>
    </submittedName>
</protein>
<proteinExistence type="predicted"/>
<evidence type="ECO:0000313" key="2">
    <source>
        <dbReference type="WBParaSite" id="ES5_v2.g30078.t1"/>
    </source>
</evidence>
<organism evidence="1 2">
    <name type="scientific">Panagrolaimus sp. ES5</name>
    <dbReference type="NCBI Taxonomy" id="591445"/>
    <lineage>
        <taxon>Eukaryota</taxon>
        <taxon>Metazoa</taxon>
        <taxon>Ecdysozoa</taxon>
        <taxon>Nematoda</taxon>
        <taxon>Chromadorea</taxon>
        <taxon>Rhabditida</taxon>
        <taxon>Tylenchina</taxon>
        <taxon>Panagrolaimomorpha</taxon>
        <taxon>Panagrolaimoidea</taxon>
        <taxon>Panagrolaimidae</taxon>
        <taxon>Panagrolaimus</taxon>
    </lineage>
</organism>
<name>A0AC34GKB7_9BILA</name>
<evidence type="ECO:0000313" key="1">
    <source>
        <dbReference type="Proteomes" id="UP000887579"/>
    </source>
</evidence>
<dbReference type="WBParaSite" id="ES5_v2.g30078.t1">
    <property type="protein sequence ID" value="ES5_v2.g30078.t1"/>
    <property type="gene ID" value="ES5_v2.g30078"/>
</dbReference>
<dbReference type="Proteomes" id="UP000887579">
    <property type="component" value="Unplaced"/>
</dbReference>
<sequence>MVGRSVELVLRGENWFTTDDVPFDRLPGHNVQKWPLLLQNGQIVDTMYAQKKPPAKGRSQWKYFVITRDGVRLSCSKD</sequence>
<reference evidence="2" key="1">
    <citation type="submission" date="2022-11" db="UniProtKB">
        <authorList>
            <consortium name="WormBaseParasite"/>
        </authorList>
    </citation>
    <scope>IDENTIFICATION</scope>
</reference>